<evidence type="ECO:0000256" key="4">
    <source>
        <dbReference type="ARBA" id="ARBA00022527"/>
    </source>
</evidence>
<dbReference type="Gene3D" id="1.10.510.10">
    <property type="entry name" value="Transferase(Phosphotransferase) domain 1"/>
    <property type="match status" value="1"/>
</dbReference>
<accession>A0A914WDN6</accession>
<comment type="subcellular location">
    <subcellularLocation>
        <location evidence="1">Membrane</location>
        <topology evidence="1">Single-pass type I membrane protein</topology>
    </subcellularLocation>
</comment>
<protein>
    <recommendedName>
        <fullName evidence="3">receptor protein serine/threonine kinase</fullName>
        <ecNumber evidence="3">2.7.11.30</ecNumber>
    </recommendedName>
</protein>
<keyword evidence="8" id="KW-0547">Nucleotide-binding</keyword>
<evidence type="ECO:0000256" key="2">
    <source>
        <dbReference type="ARBA" id="ARBA00009605"/>
    </source>
</evidence>
<evidence type="ECO:0000256" key="5">
    <source>
        <dbReference type="ARBA" id="ARBA00022679"/>
    </source>
</evidence>
<evidence type="ECO:0000256" key="1">
    <source>
        <dbReference type="ARBA" id="ARBA00004479"/>
    </source>
</evidence>
<dbReference type="GO" id="GO:0004675">
    <property type="term" value="F:transmembrane receptor protein serine/threonine kinase activity"/>
    <property type="evidence" value="ECO:0007669"/>
    <property type="project" value="UniProtKB-EC"/>
</dbReference>
<name>A0A914WDN6_9BILA</name>
<keyword evidence="5" id="KW-0808">Transferase</keyword>
<organism evidence="15 16">
    <name type="scientific">Plectus sambesii</name>
    <dbReference type="NCBI Taxonomy" id="2011161"/>
    <lineage>
        <taxon>Eukaryota</taxon>
        <taxon>Metazoa</taxon>
        <taxon>Ecdysozoa</taxon>
        <taxon>Nematoda</taxon>
        <taxon>Chromadorea</taxon>
        <taxon>Plectida</taxon>
        <taxon>Plectina</taxon>
        <taxon>Plectoidea</taxon>
        <taxon>Plectidae</taxon>
        <taxon>Plectus</taxon>
    </lineage>
</organism>
<dbReference type="EC" id="2.7.11.30" evidence="3"/>
<evidence type="ECO:0000256" key="7">
    <source>
        <dbReference type="ARBA" id="ARBA00022729"/>
    </source>
</evidence>
<dbReference type="GO" id="GO:0071363">
    <property type="term" value="P:cellular response to growth factor stimulus"/>
    <property type="evidence" value="ECO:0007669"/>
    <property type="project" value="TreeGrafter"/>
</dbReference>
<evidence type="ECO:0000256" key="3">
    <source>
        <dbReference type="ARBA" id="ARBA00012401"/>
    </source>
</evidence>
<dbReference type="InterPro" id="IPR000719">
    <property type="entry name" value="Prot_kinase_dom"/>
</dbReference>
<dbReference type="AlphaFoldDB" id="A0A914WDN6"/>
<evidence type="ECO:0000256" key="10">
    <source>
        <dbReference type="ARBA" id="ARBA00022840"/>
    </source>
</evidence>
<dbReference type="PANTHER" id="PTHR23255:SF72">
    <property type="entry name" value="RECEPTOR PROTEIN SERINE_THREONINE KINASE"/>
    <property type="match status" value="1"/>
</dbReference>
<dbReference type="PANTHER" id="PTHR23255">
    <property type="entry name" value="TRANSFORMING GROWTH FACTOR-BETA RECEPTOR TYPE I AND II"/>
    <property type="match status" value="1"/>
</dbReference>
<evidence type="ECO:0000256" key="13">
    <source>
        <dbReference type="ARBA" id="ARBA00023170"/>
    </source>
</evidence>
<dbReference type="PROSITE" id="PS50011">
    <property type="entry name" value="PROTEIN_KINASE_DOM"/>
    <property type="match status" value="1"/>
</dbReference>
<dbReference type="Proteomes" id="UP000887566">
    <property type="component" value="Unplaced"/>
</dbReference>
<evidence type="ECO:0000256" key="6">
    <source>
        <dbReference type="ARBA" id="ARBA00022692"/>
    </source>
</evidence>
<dbReference type="InterPro" id="IPR011009">
    <property type="entry name" value="Kinase-like_dom_sf"/>
</dbReference>
<evidence type="ECO:0000313" key="15">
    <source>
        <dbReference type="Proteomes" id="UP000887566"/>
    </source>
</evidence>
<dbReference type="WBParaSite" id="PSAMB.scaffold3823size16758.g22654.t1">
    <property type="protein sequence ID" value="PSAMB.scaffold3823size16758.g22654.t1"/>
    <property type="gene ID" value="PSAMB.scaffold3823size16758.g22654"/>
</dbReference>
<keyword evidence="10" id="KW-0067">ATP-binding</keyword>
<keyword evidence="4" id="KW-0723">Serine/threonine-protein kinase</keyword>
<dbReference type="InterPro" id="IPR000333">
    <property type="entry name" value="TGFB_receptor"/>
</dbReference>
<keyword evidence="13" id="KW-0675">Receptor</keyword>
<evidence type="ECO:0000256" key="12">
    <source>
        <dbReference type="ARBA" id="ARBA00023136"/>
    </source>
</evidence>
<keyword evidence="11" id="KW-1133">Transmembrane helix</keyword>
<evidence type="ECO:0000256" key="11">
    <source>
        <dbReference type="ARBA" id="ARBA00022989"/>
    </source>
</evidence>
<keyword evidence="7" id="KW-0732">Signal</keyword>
<evidence type="ECO:0000313" key="16">
    <source>
        <dbReference type="WBParaSite" id="PSAMB.scaffold3823size16758.g22654.t1"/>
    </source>
</evidence>
<reference evidence="16" key="1">
    <citation type="submission" date="2022-11" db="UniProtKB">
        <authorList>
            <consortium name="WormBaseParasite"/>
        </authorList>
    </citation>
    <scope>IDENTIFICATION</scope>
</reference>
<dbReference type="SUPFAM" id="SSF56112">
    <property type="entry name" value="Protein kinase-like (PK-like)"/>
    <property type="match status" value="1"/>
</dbReference>
<keyword evidence="15" id="KW-1185">Reference proteome</keyword>
<sequence length="129" mass="15178">RYLSPEVLSETMPLTFDAFRMSDIYSMGLIMWEIVRRTNVKNQCETYELPYYDMVPSNPSQEDMRVVVVDRNCRPALPSRFDDFQFSPVLAEVTRAMRECWSVNPHARNQALVVRNMIDRLCSDQHLIL</sequence>
<keyword evidence="6" id="KW-0812">Transmembrane</keyword>
<feature type="domain" description="Protein kinase" evidence="14">
    <location>
        <begin position="1"/>
        <end position="129"/>
    </location>
</feature>
<dbReference type="GO" id="GO:0070724">
    <property type="term" value="C:BMP receptor complex"/>
    <property type="evidence" value="ECO:0007669"/>
    <property type="project" value="TreeGrafter"/>
</dbReference>
<proteinExistence type="inferred from homology"/>
<evidence type="ECO:0000259" key="14">
    <source>
        <dbReference type="PROSITE" id="PS50011"/>
    </source>
</evidence>
<keyword evidence="12" id="KW-0472">Membrane</keyword>
<comment type="similarity">
    <text evidence="2">Belongs to the protein kinase superfamily. TKL Ser/Thr protein kinase family. TGFB receptor subfamily.</text>
</comment>
<evidence type="ECO:0000256" key="9">
    <source>
        <dbReference type="ARBA" id="ARBA00022777"/>
    </source>
</evidence>
<keyword evidence="9" id="KW-0418">Kinase</keyword>
<evidence type="ECO:0000256" key="8">
    <source>
        <dbReference type="ARBA" id="ARBA00022741"/>
    </source>
</evidence>
<dbReference type="GO" id="GO:0005524">
    <property type="term" value="F:ATP binding"/>
    <property type="evidence" value="ECO:0007669"/>
    <property type="project" value="UniProtKB-KW"/>
</dbReference>